<dbReference type="SUPFAM" id="SSF141986">
    <property type="entry name" value="LD-carboxypeptidase A C-terminal domain-like"/>
    <property type="match status" value="1"/>
</dbReference>
<name>A0A329R1L7_9ACTN</name>
<evidence type="ECO:0000313" key="9">
    <source>
        <dbReference type="EMBL" id="RAW18086.1"/>
    </source>
</evidence>
<dbReference type="Pfam" id="PF02016">
    <property type="entry name" value="Peptidase_S66"/>
    <property type="match status" value="1"/>
</dbReference>
<dbReference type="SUPFAM" id="SSF52317">
    <property type="entry name" value="Class I glutamine amidotransferase-like"/>
    <property type="match status" value="1"/>
</dbReference>
<evidence type="ECO:0000259" key="7">
    <source>
        <dbReference type="Pfam" id="PF02016"/>
    </source>
</evidence>
<keyword evidence="2 9" id="KW-0121">Carboxypeptidase</keyword>
<evidence type="ECO:0000256" key="5">
    <source>
        <dbReference type="ARBA" id="ARBA00022825"/>
    </source>
</evidence>
<dbReference type="PANTHER" id="PTHR30237">
    <property type="entry name" value="MURAMOYLTETRAPEPTIDE CARBOXYPEPTIDASE"/>
    <property type="match status" value="1"/>
</dbReference>
<evidence type="ECO:0000256" key="4">
    <source>
        <dbReference type="ARBA" id="ARBA00022801"/>
    </source>
</evidence>
<dbReference type="GO" id="GO:0008236">
    <property type="term" value="F:serine-type peptidase activity"/>
    <property type="evidence" value="ECO:0007669"/>
    <property type="project" value="UniProtKB-KW"/>
</dbReference>
<accession>A0A329R1L7</accession>
<feature type="region of interest" description="Disordered" evidence="6">
    <location>
        <begin position="332"/>
        <end position="368"/>
    </location>
</feature>
<evidence type="ECO:0000256" key="2">
    <source>
        <dbReference type="ARBA" id="ARBA00022645"/>
    </source>
</evidence>
<dbReference type="Pfam" id="PF17676">
    <property type="entry name" value="Peptidase_S66C"/>
    <property type="match status" value="1"/>
</dbReference>
<feature type="region of interest" description="Disordered" evidence="6">
    <location>
        <begin position="1"/>
        <end position="33"/>
    </location>
</feature>
<evidence type="ECO:0000256" key="3">
    <source>
        <dbReference type="ARBA" id="ARBA00022670"/>
    </source>
</evidence>
<protein>
    <submittedName>
        <fullName evidence="9">LD-carboxypeptidase</fullName>
    </submittedName>
</protein>
<evidence type="ECO:0000259" key="8">
    <source>
        <dbReference type="Pfam" id="PF17676"/>
    </source>
</evidence>
<dbReference type="Proteomes" id="UP000250462">
    <property type="component" value="Unassembled WGS sequence"/>
</dbReference>
<dbReference type="Gene3D" id="3.40.50.10740">
    <property type="entry name" value="Class I glutamine amidotransferase-like"/>
    <property type="match status" value="1"/>
</dbReference>
<comment type="caution">
    <text evidence="9">The sequence shown here is derived from an EMBL/GenBank/DDBJ whole genome shotgun (WGS) entry which is preliminary data.</text>
</comment>
<feature type="domain" description="LD-carboxypeptidase N-terminal" evidence="7">
    <location>
        <begin position="42"/>
        <end position="158"/>
    </location>
</feature>
<dbReference type="GO" id="GO:0004180">
    <property type="term" value="F:carboxypeptidase activity"/>
    <property type="evidence" value="ECO:0007669"/>
    <property type="project" value="UniProtKB-KW"/>
</dbReference>
<dbReference type="InterPro" id="IPR027461">
    <property type="entry name" value="Carboxypeptidase_A_C_sf"/>
</dbReference>
<dbReference type="InterPro" id="IPR040921">
    <property type="entry name" value="Peptidase_S66C"/>
</dbReference>
<reference evidence="9 10" key="1">
    <citation type="submission" date="2018-06" db="EMBL/GenBank/DDBJ databases">
        <title>Phytoactinopolyspora halophila sp. nov., a novel halophilic actinomycete isolated from a saline soil in China.</title>
        <authorList>
            <person name="Tang S.-K."/>
        </authorList>
    </citation>
    <scope>NUCLEOTIDE SEQUENCE [LARGE SCALE GENOMIC DNA]</scope>
    <source>
        <strain evidence="9 10">YIM 96934</strain>
    </source>
</reference>
<feature type="domain" description="LD-carboxypeptidase C-terminal" evidence="8">
    <location>
        <begin position="199"/>
        <end position="317"/>
    </location>
</feature>
<keyword evidence="5" id="KW-0720">Serine protease</keyword>
<proteinExistence type="inferred from homology"/>
<keyword evidence="4" id="KW-0378">Hydrolase</keyword>
<dbReference type="AlphaFoldDB" id="A0A329R1L7"/>
<dbReference type="OrthoDB" id="9808993at2"/>
<keyword evidence="3" id="KW-0645">Protease</keyword>
<dbReference type="InterPro" id="IPR029062">
    <property type="entry name" value="Class_I_gatase-like"/>
</dbReference>
<organism evidence="9 10">
    <name type="scientific">Phytoactinopolyspora halophila</name>
    <dbReference type="NCBI Taxonomy" id="1981511"/>
    <lineage>
        <taxon>Bacteria</taxon>
        <taxon>Bacillati</taxon>
        <taxon>Actinomycetota</taxon>
        <taxon>Actinomycetes</taxon>
        <taxon>Jiangellales</taxon>
        <taxon>Jiangellaceae</taxon>
        <taxon>Phytoactinopolyspora</taxon>
    </lineage>
</organism>
<evidence type="ECO:0000313" key="10">
    <source>
        <dbReference type="Proteomes" id="UP000250462"/>
    </source>
</evidence>
<dbReference type="EMBL" id="QMIG01000002">
    <property type="protein sequence ID" value="RAW18086.1"/>
    <property type="molecule type" value="Genomic_DNA"/>
</dbReference>
<sequence>MSIADELGDPGEAVGNSGGIRREEVDRPVTLVPPRLKPGDRVRLVSPASPPSREQVEHSVDLLASWGLEVEIGDHAFDHVGYLAGTDENRIADMNAAFRDPGVRAIFATRGGKGAYRISDRLDFEAARSDPKPLVGFSDITMIHLALWRWCRLGGIHGFAGQETAETLYRSLFTAESITVCQDPSEVTAAVSVDGRAAGFLMGGNLGAIRGAVGAELPRLDGAILLIEDNFGTGLGQVDRELTQLMKSGSLDGVRGVAVGQFSGFDEGPVDEALGGWTIVDVLQERLATLDVPVLGGLPIGHGSRPMSVPLGVTATIDTGAGILTVDPGVASGRPAVARTNADDASRVPGRLRSGTRQLSTPWCPRAP</sequence>
<gene>
    <name evidence="9" type="ORF">DPM12_04470</name>
</gene>
<dbReference type="PANTHER" id="PTHR30237:SF2">
    <property type="entry name" value="MUREIN TETRAPEPTIDE CARBOXYPEPTIDASE"/>
    <property type="match status" value="1"/>
</dbReference>
<dbReference type="Gene3D" id="3.50.30.60">
    <property type="entry name" value="LD-carboxypeptidase A C-terminal domain-like"/>
    <property type="match status" value="1"/>
</dbReference>
<dbReference type="CDD" id="cd07025">
    <property type="entry name" value="Peptidase_S66"/>
    <property type="match status" value="1"/>
</dbReference>
<evidence type="ECO:0000256" key="1">
    <source>
        <dbReference type="ARBA" id="ARBA00010233"/>
    </source>
</evidence>
<keyword evidence="10" id="KW-1185">Reference proteome</keyword>
<dbReference type="InterPro" id="IPR040449">
    <property type="entry name" value="Peptidase_S66_N"/>
</dbReference>
<dbReference type="RefSeq" id="WP_112257042.1">
    <property type="nucleotide sequence ID" value="NZ_QMIG01000002.1"/>
</dbReference>
<dbReference type="GO" id="GO:0006508">
    <property type="term" value="P:proteolysis"/>
    <property type="evidence" value="ECO:0007669"/>
    <property type="project" value="UniProtKB-KW"/>
</dbReference>
<evidence type="ECO:0000256" key="6">
    <source>
        <dbReference type="SAM" id="MobiDB-lite"/>
    </source>
</evidence>
<dbReference type="InterPro" id="IPR027478">
    <property type="entry name" value="LdcA_N"/>
</dbReference>
<dbReference type="InterPro" id="IPR003507">
    <property type="entry name" value="S66_fam"/>
</dbReference>
<comment type="similarity">
    <text evidence="1">Belongs to the peptidase S66 family.</text>
</comment>